<feature type="transmembrane region" description="Helical" evidence="10">
    <location>
        <begin position="174"/>
        <end position="192"/>
    </location>
</feature>
<dbReference type="GO" id="GO:0005886">
    <property type="term" value="C:plasma membrane"/>
    <property type="evidence" value="ECO:0007669"/>
    <property type="project" value="UniProtKB-SubCell"/>
</dbReference>
<dbReference type="SUPFAM" id="SSF53649">
    <property type="entry name" value="Alkaline phosphatase-like"/>
    <property type="match status" value="1"/>
</dbReference>
<evidence type="ECO:0000256" key="1">
    <source>
        <dbReference type="ARBA" id="ARBA00004651"/>
    </source>
</evidence>
<feature type="compositionally biased region" description="Basic and acidic residues" evidence="9">
    <location>
        <begin position="258"/>
        <end position="269"/>
    </location>
</feature>
<evidence type="ECO:0000256" key="9">
    <source>
        <dbReference type="SAM" id="MobiDB-lite"/>
    </source>
</evidence>
<dbReference type="InterPro" id="IPR050448">
    <property type="entry name" value="OpgB/LTA_synthase_biosynth"/>
</dbReference>
<dbReference type="CDD" id="cd16015">
    <property type="entry name" value="LTA_synthase"/>
    <property type="match status" value="1"/>
</dbReference>
<dbReference type="Gene3D" id="3.30.1120.80">
    <property type="match status" value="1"/>
</dbReference>
<evidence type="ECO:0000256" key="6">
    <source>
        <dbReference type="PIRSR" id="PIRSR005091-1"/>
    </source>
</evidence>
<evidence type="ECO:0000313" key="12">
    <source>
        <dbReference type="EMBL" id="SHG87819.1"/>
    </source>
</evidence>
<feature type="transmembrane region" description="Helical" evidence="10">
    <location>
        <begin position="132"/>
        <end position="153"/>
    </location>
</feature>
<dbReference type="PANTHER" id="PTHR47371:SF3">
    <property type="entry name" value="PHOSPHOGLYCEROL TRANSFERASE I"/>
    <property type="match status" value="1"/>
</dbReference>
<evidence type="ECO:0000256" key="10">
    <source>
        <dbReference type="SAM" id="Phobius"/>
    </source>
</evidence>
<dbReference type="InterPro" id="IPR000917">
    <property type="entry name" value="Sulfatase_N"/>
</dbReference>
<dbReference type="Proteomes" id="UP000184520">
    <property type="component" value="Unassembled WGS sequence"/>
</dbReference>
<sequence length="659" mass="74554">MLTAIYALIRPIILFSISTLAFLTITRIGLAFWQLDRFADTESFIRLVWSGFRIDLSSIAYLSAIPALFQPFLSRTRFYSYWSSLLKLWFFACYLTILFFELATPAFINEYGFRPNRLFIEYLSYPDEVTKLLINGHLVTLITVFALLLISGAKLWGVSNSFVSEKENNIDIGLGSRLAAFSILIVVVFSSARGTFGHRPINPALVYFSTDPLVNSLTLNSTYSVAYALNQFGDEKNAAKLYGKMEDDQVIELVRQESKQHPDSFKSDNHPTLSKRTPSFIGQPKNLVIILEESLGAQYVSSLGGLDLTPEFDKLNQEGWAFQRLYATGTRSVRGIEAVITGFTPTPSRAVVKLDKSQKDFFTIASLLSKNGFETQFIYGGESHFDNMKSFFLGNGFNDIVDFNDIKNPQFVASWGVSDEDLFNQANIELTKLHNEGKPFFSFIFTSSNHDPFEIPDGIVTPIHYTDQQLNQYDNKELMRHRAIQYADYALGQFISKAKIQPYWENTIFLVVADHDARAMGKDLVPINNFHIPGVILNSGKDAILDQRIVSQIDLAPTLLSLIGIENFSPMLGQDLTNPKASNRAMMQYAENFAYLVNDEVTILQPSKPPLNFKYDYKLNKLFPVDVNRDLADIALAHVLWGSLAYENHWYSIPTDKTK</sequence>
<feature type="region of interest" description="Disordered" evidence="9">
    <location>
        <begin position="258"/>
        <end position="277"/>
    </location>
</feature>
<evidence type="ECO:0000256" key="5">
    <source>
        <dbReference type="ARBA" id="ARBA00023136"/>
    </source>
</evidence>
<evidence type="ECO:0000313" key="13">
    <source>
        <dbReference type="Proteomes" id="UP000184520"/>
    </source>
</evidence>
<comment type="subcellular location">
    <subcellularLocation>
        <location evidence="1">Cell membrane</location>
        <topology evidence="1">Multi-pass membrane protein</topology>
    </subcellularLocation>
</comment>
<keyword evidence="3 10" id="KW-0812">Transmembrane</keyword>
<feature type="active site" evidence="6">
    <location>
        <position position="332"/>
    </location>
</feature>
<keyword evidence="4 10" id="KW-1133">Transmembrane helix</keyword>
<feature type="binding site" evidence="8">
    <location>
        <position position="514"/>
    </location>
    <ligand>
        <name>Mn(2+)</name>
        <dbReference type="ChEBI" id="CHEBI:29035"/>
    </ligand>
</feature>
<dbReference type="Pfam" id="PF00884">
    <property type="entry name" value="Sulfatase"/>
    <property type="match status" value="1"/>
</dbReference>
<feature type="transmembrane region" description="Helical" evidence="10">
    <location>
        <begin position="54"/>
        <end position="73"/>
    </location>
</feature>
<keyword evidence="5 10" id="KW-0472">Membrane</keyword>
<gene>
    <name evidence="12" type="ORF">SAMN05216361_3197</name>
</gene>
<dbReference type="AlphaFoldDB" id="A0A1M5NF52"/>
<keyword evidence="7" id="KW-0479">Metal-binding</keyword>
<keyword evidence="2" id="KW-1003">Cell membrane</keyword>
<evidence type="ECO:0000256" key="2">
    <source>
        <dbReference type="ARBA" id="ARBA00022475"/>
    </source>
</evidence>
<feature type="domain" description="Sulfatase N-terminal" evidence="11">
    <location>
        <begin position="285"/>
        <end position="565"/>
    </location>
</feature>
<evidence type="ECO:0000256" key="8">
    <source>
        <dbReference type="PIRSR" id="PIRSR005091-3"/>
    </source>
</evidence>
<accession>A0A1M5NF52</accession>
<dbReference type="InterPro" id="IPR017850">
    <property type="entry name" value="Alkaline_phosphatase_core_sf"/>
</dbReference>
<keyword evidence="7" id="KW-0464">Manganese</keyword>
<name>A0A1M5NF52_9ALTE</name>
<evidence type="ECO:0000259" key="11">
    <source>
        <dbReference type="Pfam" id="PF00884"/>
    </source>
</evidence>
<protein>
    <submittedName>
        <fullName evidence="12">Phosphoglycerol transferase MdoB</fullName>
    </submittedName>
</protein>
<reference evidence="13" key="1">
    <citation type="submission" date="2016-11" db="EMBL/GenBank/DDBJ databases">
        <authorList>
            <person name="Varghese N."/>
            <person name="Submissions S."/>
        </authorList>
    </citation>
    <scope>NUCLEOTIDE SEQUENCE [LARGE SCALE GENOMIC DNA]</scope>
    <source>
        <strain evidence="13">CGMCC 1.8995</strain>
    </source>
</reference>
<dbReference type="RefSeq" id="WP_084526619.1">
    <property type="nucleotide sequence ID" value="NZ_FQWD01000005.1"/>
</dbReference>
<dbReference type="GO" id="GO:0016740">
    <property type="term" value="F:transferase activity"/>
    <property type="evidence" value="ECO:0007669"/>
    <property type="project" value="UniProtKB-KW"/>
</dbReference>
<dbReference type="Gene3D" id="3.40.720.10">
    <property type="entry name" value="Alkaline Phosphatase, subunit A"/>
    <property type="match status" value="1"/>
</dbReference>
<dbReference type="PIRSF" id="PIRSF005091">
    <property type="entry name" value="Mmb_sulf_HI1246"/>
    <property type="match status" value="1"/>
</dbReference>
<keyword evidence="13" id="KW-1185">Reference proteome</keyword>
<dbReference type="STRING" id="634436.SAMN05216361_3197"/>
<feature type="binding site" evidence="8">
    <location>
        <position position="293"/>
    </location>
    <ligand>
        <name>Mn(2+)</name>
        <dbReference type="ChEBI" id="CHEBI:29035"/>
    </ligand>
</feature>
<organism evidence="12 13">
    <name type="scientific">Marisediminitalea aggregata</name>
    <dbReference type="NCBI Taxonomy" id="634436"/>
    <lineage>
        <taxon>Bacteria</taxon>
        <taxon>Pseudomonadati</taxon>
        <taxon>Pseudomonadota</taxon>
        <taxon>Gammaproteobacteria</taxon>
        <taxon>Alteromonadales</taxon>
        <taxon>Alteromonadaceae</taxon>
        <taxon>Marisediminitalea</taxon>
    </lineage>
</organism>
<dbReference type="EMBL" id="FQWD01000005">
    <property type="protein sequence ID" value="SHG87819.1"/>
    <property type="molecule type" value="Genomic_DNA"/>
</dbReference>
<evidence type="ECO:0000256" key="3">
    <source>
        <dbReference type="ARBA" id="ARBA00022692"/>
    </source>
</evidence>
<feature type="transmembrane region" description="Helical" evidence="10">
    <location>
        <begin position="85"/>
        <end position="108"/>
    </location>
</feature>
<evidence type="ECO:0000256" key="4">
    <source>
        <dbReference type="ARBA" id="ARBA00022989"/>
    </source>
</evidence>
<evidence type="ECO:0000256" key="7">
    <source>
        <dbReference type="PIRSR" id="PIRSR005091-2"/>
    </source>
</evidence>
<feature type="binding site" evidence="7">
    <location>
        <position position="450"/>
    </location>
    <ligand>
        <name>substrate</name>
    </ligand>
</feature>
<keyword evidence="12" id="KW-0808">Transferase</keyword>
<dbReference type="GO" id="GO:0046872">
    <property type="term" value="F:metal ion binding"/>
    <property type="evidence" value="ECO:0007669"/>
    <property type="project" value="UniProtKB-KW"/>
</dbReference>
<dbReference type="PANTHER" id="PTHR47371">
    <property type="entry name" value="LIPOTEICHOIC ACID SYNTHASE"/>
    <property type="match status" value="1"/>
</dbReference>
<proteinExistence type="predicted"/>
<feature type="transmembrane region" description="Helical" evidence="10">
    <location>
        <begin position="12"/>
        <end position="34"/>
    </location>
</feature>
<feature type="binding site" evidence="8">
    <location>
        <position position="515"/>
    </location>
    <ligand>
        <name>Mn(2+)</name>
        <dbReference type="ChEBI" id="CHEBI:29035"/>
    </ligand>
</feature>
<dbReference type="OrthoDB" id="9760224at2"/>
<dbReference type="InterPro" id="IPR012160">
    <property type="entry name" value="LtaS-like"/>
</dbReference>